<comment type="cofactor">
    <cofactor evidence="7">
        <name>Mg(2+)</name>
        <dbReference type="ChEBI" id="CHEBI:18420"/>
    </cofactor>
    <text evidence="7">Binds 1 Mg(2+) ion per subunit.</text>
</comment>
<evidence type="ECO:0000313" key="11">
    <source>
        <dbReference type="Proteomes" id="UP000737171"/>
    </source>
</evidence>
<organism evidence="10 11">
    <name type="scientific">Pseudaquabacterium terrae</name>
    <dbReference type="NCBI Taxonomy" id="2732868"/>
    <lineage>
        <taxon>Bacteria</taxon>
        <taxon>Pseudomonadati</taxon>
        <taxon>Pseudomonadota</taxon>
        <taxon>Betaproteobacteria</taxon>
        <taxon>Burkholderiales</taxon>
        <taxon>Sphaerotilaceae</taxon>
        <taxon>Pseudaquabacterium</taxon>
    </lineage>
</organism>
<reference evidence="10 11" key="1">
    <citation type="submission" date="2020-05" db="EMBL/GenBank/DDBJ databases">
        <title>Aquincola sp. isolate from soil.</title>
        <authorList>
            <person name="Han J."/>
            <person name="Kim D.-U."/>
        </authorList>
    </citation>
    <scope>NUCLEOTIDE SEQUENCE [LARGE SCALE GENOMIC DNA]</scope>
    <source>
        <strain evidence="10 11">S2</strain>
    </source>
</reference>
<dbReference type="RefSeq" id="WP_173119871.1">
    <property type="nucleotide sequence ID" value="NZ_JABRWJ010000001.1"/>
</dbReference>
<keyword evidence="5 7" id="KW-0067">ATP-binding</keyword>
<feature type="binding site" evidence="7">
    <location>
        <begin position="151"/>
        <end position="156"/>
    </location>
    <ligand>
        <name>ATP</name>
        <dbReference type="ChEBI" id="CHEBI:30616"/>
    </ligand>
</feature>
<dbReference type="SUPFAM" id="SSF47413">
    <property type="entry name" value="lambda repressor-like DNA-binding domains"/>
    <property type="match status" value="1"/>
</dbReference>
<dbReference type="SMART" id="SM00530">
    <property type="entry name" value="HTH_XRE"/>
    <property type="match status" value="1"/>
</dbReference>
<keyword evidence="2 7" id="KW-0808">Transferase</keyword>
<comment type="subcellular location">
    <subcellularLocation>
        <location evidence="7">Cytoplasm</location>
    </subcellularLocation>
</comment>
<evidence type="ECO:0000256" key="4">
    <source>
        <dbReference type="ARBA" id="ARBA00022777"/>
    </source>
</evidence>
<dbReference type="Gene3D" id="3.40.50.300">
    <property type="entry name" value="P-loop containing nucleotide triphosphate hydrolases"/>
    <property type="match status" value="1"/>
</dbReference>
<dbReference type="InterPro" id="IPR027417">
    <property type="entry name" value="P-loop_NTPase"/>
</dbReference>
<dbReference type="EC" id="2.7.1.71" evidence="7"/>
<keyword evidence="7" id="KW-0963">Cytoplasm</keyword>
<name>A0ABX2ECS8_9BURK</name>
<dbReference type="NCBIfam" id="NF006015">
    <property type="entry name" value="PRK08154.1"/>
    <property type="match status" value="1"/>
</dbReference>
<comment type="caution">
    <text evidence="10">The sequence shown here is derived from an EMBL/GenBank/DDBJ whole genome shotgun (WGS) entry which is preliminary data.</text>
</comment>
<comment type="pathway">
    <text evidence="7">Metabolic intermediate biosynthesis; chorismate biosynthesis; chorismate from D-erythrose 4-phosphate and phosphoenolpyruvate: step 5/7.</text>
</comment>
<feature type="binding site" evidence="7">
    <location>
        <position position="294"/>
    </location>
    <ligand>
        <name>ATP</name>
        <dbReference type="ChEBI" id="CHEBI:30616"/>
    </ligand>
</feature>
<dbReference type="CDD" id="cd00464">
    <property type="entry name" value="SK"/>
    <property type="match status" value="1"/>
</dbReference>
<dbReference type="InterPro" id="IPR031322">
    <property type="entry name" value="Shikimate/glucono_kinase"/>
</dbReference>
<dbReference type="PROSITE" id="PS50943">
    <property type="entry name" value="HTH_CROC1"/>
    <property type="match status" value="1"/>
</dbReference>
<dbReference type="EMBL" id="JABRWJ010000001">
    <property type="protein sequence ID" value="NRF65642.1"/>
    <property type="molecule type" value="Genomic_DNA"/>
</dbReference>
<comment type="similarity">
    <text evidence="7">Belongs to the shikimate kinase family.</text>
</comment>
<dbReference type="Proteomes" id="UP000737171">
    <property type="component" value="Unassembled WGS sequence"/>
</dbReference>
<keyword evidence="4 7" id="KW-0418">Kinase</keyword>
<dbReference type="HAMAP" id="MF_00109">
    <property type="entry name" value="Shikimate_kinase"/>
    <property type="match status" value="1"/>
</dbReference>
<evidence type="ECO:0000256" key="5">
    <source>
        <dbReference type="ARBA" id="ARBA00022840"/>
    </source>
</evidence>
<evidence type="ECO:0000256" key="8">
    <source>
        <dbReference type="SAM" id="MobiDB-lite"/>
    </source>
</evidence>
<feature type="binding site" evidence="7">
    <location>
        <position position="220"/>
    </location>
    <ligand>
        <name>substrate</name>
    </ligand>
</feature>
<comment type="subunit">
    <text evidence="7">Monomer.</text>
</comment>
<dbReference type="PANTHER" id="PTHR21087">
    <property type="entry name" value="SHIKIMATE KINASE"/>
    <property type="match status" value="1"/>
</dbReference>
<dbReference type="Pfam" id="PF01202">
    <property type="entry name" value="SKI"/>
    <property type="match status" value="1"/>
</dbReference>
<dbReference type="Pfam" id="PF01381">
    <property type="entry name" value="HTH_3"/>
    <property type="match status" value="1"/>
</dbReference>
<feature type="region of interest" description="Disordered" evidence="8">
    <location>
        <begin position="1"/>
        <end position="24"/>
    </location>
</feature>
<keyword evidence="3 7" id="KW-0547">Nucleotide-binding</keyword>
<sequence length="315" mass="34112">MSSTIVHENGLTPSPAGSELAPENGDKNPFLVALGERVRALRARRGMTRKALAAAADVSERHLANLEYGIGNASILVLLQVAQALQCSLAELLGDVTTGSPEWLLIRELLEQRDEATLRRVRMAIGELLGTGGGAAPAVRHSRIALVGLRGAGKSTLGALLADDLEFPFVELSREIEKFAGCSISEIQALYGTNAYRRYERRALEEAIQIYPEAVIATPGGLVSDAATFNLLLAHCTTVWLKADPEDHMQRVIAQGDMRPMAASPEAMDDLRRILAGRAAFYSKADLQLDTSTQPLAPTFEALRTIVRERLHRPA</sequence>
<dbReference type="CDD" id="cd00093">
    <property type="entry name" value="HTH_XRE"/>
    <property type="match status" value="1"/>
</dbReference>
<keyword evidence="1 7" id="KW-0028">Amino-acid biosynthesis</keyword>
<dbReference type="SUPFAM" id="SSF52540">
    <property type="entry name" value="P-loop containing nucleoside triphosphate hydrolases"/>
    <property type="match status" value="1"/>
</dbReference>
<keyword evidence="6 7" id="KW-0057">Aromatic amino acid biosynthesis</keyword>
<dbReference type="InterPro" id="IPR010982">
    <property type="entry name" value="Lambda_DNA-bd_dom_sf"/>
</dbReference>
<evidence type="ECO:0000256" key="2">
    <source>
        <dbReference type="ARBA" id="ARBA00022679"/>
    </source>
</evidence>
<evidence type="ECO:0000256" key="7">
    <source>
        <dbReference type="HAMAP-Rule" id="MF_00109"/>
    </source>
</evidence>
<evidence type="ECO:0000256" key="3">
    <source>
        <dbReference type="ARBA" id="ARBA00022741"/>
    </source>
</evidence>
<evidence type="ECO:0000256" key="6">
    <source>
        <dbReference type="ARBA" id="ARBA00023141"/>
    </source>
</evidence>
<dbReference type="InterPro" id="IPR001387">
    <property type="entry name" value="Cro/C1-type_HTH"/>
</dbReference>
<comment type="catalytic activity">
    <reaction evidence="7">
        <text>shikimate + ATP = 3-phosphoshikimate + ADP + H(+)</text>
        <dbReference type="Rhea" id="RHEA:13121"/>
        <dbReference type="ChEBI" id="CHEBI:15378"/>
        <dbReference type="ChEBI" id="CHEBI:30616"/>
        <dbReference type="ChEBI" id="CHEBI:36208"/>
        <dbReference type="ChEBI" id="CHEBI:145989"/>
        <dbReference type="ChEBI" id="CHEBI:456216"/>
        <dbReference type="EC" id="2.7.1.71"/>
    </reaction>
</comment>
<keyword evidence="11" id="KW-1185">Reference proteome</keyword>
<feature type="binding site" evidence="7">
    <location>
        <position position="278"/>
    </location>
    <ligand>
        <name>substrate</name>
    </ligand>
</feature>
<evidence type="ECO:0000256" key="1">
    <source>
        <dbReference type="ARBA" id="ARBA00022605"/>
    </source>
</evidence>
<evidence type="ECO:0000313" key="10">
    <source>
        <dbReference type="EMBL" id="NRF65642.1"/>
    </source>
</evidence>
<accession>A0ABX2ECS8</accession>
<feature type="binding site" evidence="7">
    <location>
        <position position="259"/>
    </location>
    <ligand>
        <name>ATP</name>
        <dbReference type="ChEBI" id="CHEBI:30616"/>
    </ligand>
</feature>
<comment type="caution">
    <text evidence="7">Lacks conserved residue(s) required for the propagation of feature annotation.</text>
</comment>
<comment type="function">
    <text evidence="7">Catalyzes the specific phosphorylation of the 3-hydroxyl group of shikimic acid using ATP as a cosubstrate.</text>
</comment>
<dbReference type="PRINTS" id="PR01100">
    <property type="entry name" value="SHIKIMTKNASE"/>
</dbReference>
<gene>
    <name evidence="7" type="primary">aroK</name>
    <name evidence="10" type="ORF">HLB44_01460</name>
</gene>
<dbReference type="Gene3D" id="1.10.260.40">
    <property type="entry name" value="lambda repressor-like DNA-binding domains"/>
    <property type="match status" value="1"/>
</dbReference>
<keyword evidence="7" id="KW-0460">Magnesium</keyword>
<feature type="binding site" evidence="7">
    <location>
        <position position="197"/>
    </location>
    <ligand>
        <name>substrate</name>
    </ligand>
</feature>
<proteinExistence type="inferred from homology"/>
<dbReference type="InterPro" id="IPR000623">
    <property type="entry name" value="Shikimate_kinase/TSH1"/>
</dbReference>
<protein>
    <recommendedName>
        <fullName evidence="7">Shikimate kinase</fullName>
        <shortName evidence="7">SK</shortName>
        <ecNumber evidence="7">2.7.1.71</ecNumber>
    </recommendedName>
</protein>
<keyword evidence="7" id="KW-0479">Metal-binding</keyword>
<feature type="binding site" evidence="7">
    <location>
        <position position="155"/>
    </location>
    <ligand>
        <name>Mg(2+)</name>
        <dbReference type="ChEBI" id="CHEBI:18420"/>
    </ligand>
</feature>
<dbReference type="PANTHER" id="PTHR21087:SF16">
    <property type="entry name" value="SHIKIMATE KINASE 1, CHLOROPLASTIC"/>
    <property type="match status" value="1"/>
</dbReference>
<feature type="domain" description="HTH cro/C1-type" evidence="9">
    <location>
        <begin position="38"/>
        <end position="92"/>
    </location>
</feature>
<evidence type="ECO:0000259" key="9">
    <source>
        <dbReference type="PROSITE" id="PS50943"/>
    </source>
</evidence>